<dbReference type="InterPro" id="IPR016161">
    <property type="entry name" value="Ald_DH/histidinol_DH"/>
</dbReference>
<evidence type="ECO:0000259" key="8">
    <source>
        <dbReference type="Pfam" id="PF00171"/>
    </source>
</evidence>
<dbReference type="InterPro" id="IPR012134">
    <property type="entry name" value="Glu-5-SA_DH"/>
</dbReference>
<dbReference type="CDD" id="cd07079">
    <property type="entry name" value="ALDH_F18-19_ProA-GPR"/>
    <property type="match status" value="1"/>
</dbReference>
<keyword evidence="5 7" id="KW-0560">Oxidoreductase</keyword>
<evidence type="ECO:0000256" key="6">
    <source>
        <dbReference type="ARBA" id="ARBA00049024"/>
    </source>
</evidence>
<evidence type="ECO:0000256" key="3">
    <source>
        <dbReference type="ARBA" id="ARBA00022650"/>
    </source>
</evidence>
<dbReference type="GO" id="GO:0005737">
    <property type="term" value="C:cytoplasm"/>
    <property type="evidence" value="ECO:0007669"/>
    <property type="project" value="UniProtKB-SubCell"/>
</dbReference>
<dbReference type="PANTHER" id="PTHR11063:SF8">
    <property type="entry name" value="DELTA-1-PYRROLINE-5-CARBOXYLATE SYNTHASE"/>
    <property type="match status" value="1"/>
</dbReference>
<dbReference type="SUPFAM" id="SSF53720">
    <property type="entry name" value="ALDH-like"/>
    <property type="match status" value="1"/>
</dbReference>
<evidence type="ECO:0000256" key="5">
    <source>
        <dbReference type="ARBA" id="ARBA00023002"/>
    </source>
</evidence>
<dbReference type="Proteomes" id="UP000033423">
    <property type="component" value="Unassembled WGS sequence"/>
</dbReference>
<comment type="pathway">
    <text evidence="1 7">Amino-acid biosynthesis; L-proline biosynthesis; L-glutamate 5-semialdehyde from L-glutamate: step 2/2.</text>
</comment>
<accession>A0A0F3GRT3</accession>
<dbReference type="InterPro" id="IPR016163">
    <property type="entry name" value="Ald_DH_C"/>
</dbReference>
<dbReference type="PIRSF" id="PIRSF000151">
    <property type="entry name" value="GPR"/>
    <property type="match status" value="1"/>
</dbReference>
<keyword evidence="3 7" id="KW-0641">Proline biosynthesis</keyword>
<evidence type="ECO:0000313" key="10">
    <source>
        <dbReference type="Proteomes" id="UP000033423"/>
    </source>
</evidence>
<comment type="function">
    <text evidence="7">Catalyzes the NADPH-dependent reduction of L-glutamate 5-phosphate into L-glutamate 5-semialdehyde and phosphate. The product spontaneously undergoes cyclization to form 1-pyrroline-5-carboxylate.</text>
</comment>
<comment type="subcellular location">
    <subcellularLocation>
        <location evidence="7">Cytoplasm</location>
    </subcellularLocation>
</comment>
<keyword evidence="2 7" id="KW-0028">Amino-acid biosynthesis</keyword>
<comment type="catalytic activity">
    <reaction evidence="6 7">
        <text>L-glutamate 5-semialdehyde + phosphate + NADP(+) = L-glutamyl 5-phosphate + NADPH + H(+)</text>
        <dbReference type="Rhea" id="RHEA:19541"/>
        <dbReference type="ChEBI" id="CHEBI:15378"/>
        <dbReference type="ChEBI" id="CHEBI:43474"/>
        <dbReference type="ChEBI" id="CHEBI:57783"/>
        <dbReference type="ChEBI" id="CHEBI:58066"/>
        <dbReference type="ChEBI" id="CHEBI:58274"/>
        <dbReference type="ChEBI" id="CHEBI:58349"/>
        <dbReference type="EC" id="1.2.1.41"/>
    </reaction>
</comment>
<dbReference type="UniPathway" id="UPA00098">
    <property type="reaction ID" value="UER00360"/>
</dbReference>
<dbReference type="FunFam" id="3.40.309.10:FF:000006">
    <property type="entry name" value="Gamma-glutamyl phosphate reductase"/>
    <property type="match status" value="1"/>
</dbReference>
<dbReference type="PATRIC" id="fig|29290.4.peg.4226"/>
<keyword evidence="7" id="KW-0963">Cytoplasm</keyword>
<evidence type="ECO:0000313" key="9">
    <source>
        <dbReference type="EMBL" id="KJU84611.1"/>
    </source>
</evidence>
<dbReference type="GO" id="GO:0004350">
    <property type="term" value="F:glutamate-5-semialdehyde dehydrogenase activity"/>
    <property type="evidence" value="ECO:0007669"/>
    <property type="project" value="UniProtKB-UniRule"/>
</dbReference>
<dbReference type="InterPro" id="IPR000965">
    <property type="entry name" value="GPR_dom"/>
</dbReference>
<keyword evidence="4 7" id="KW-0521">NADP</keyword>
<reference evidence="9 10" key="1">
    <citation type="submission" date="2015-02" db="EMBL/GenBank/DDBJ databases">
        <title>Single-cell genomics of uncultivated deep-branching MTB reveals a conserved set of magnetosome genes.</title>
        <authorList>
            <person name="Kolinko S."/>
            <person name="Richter M."/>
            <person name="Glockner F.O."/>
            <person name="Brachmann A."/>
            <person name="Schuler D."/>
        </authorList>
    </citation>
    <scope>NUCLEOTIDE SEQUENCE [LARGE SCALE GENOMIC DNA]</scope>
    <source>
        <strain evidence="9">TM-1</strain>
    </source>
</reference>
<dbReference type="GO" id="GO:0055129">
    <property type="term" value="P:L-proline biosynthetic process"/>
    <property type="evidence" value="ECO:0007669"/>
    <property type="project" value="UniProtKB-UniRule"/>
</dbReference>
<dbReference type="EC" id="1.2.1.41" evidence="7"/>
<dbReference type="HAMAP" id="MF_00412">
    <property type="entry name" value="ProA"/>
    <property type="match status" value="1"/>
</dbReference>
<name>A0A0F3GRT3_9BACT</name>
<dbReference type="GO" id="GO:0050661">
    <property type="term" value="F:NADP binding"/>
    <property type="evidence" value="ECO:0007669"/>
    <property type="project" value="InterPro"/>
</dbReference>
<dbReference type="EMBL" id="LACI01001369">
    <property type="protein sequence ID" value="KJU84611.1"/>
    <property type="molecule type" value="Genomic_DNA"/>
</dbReference>
<dbReference type="InterPro" id="IPR020593">
    <property type="entry name" value="G-glutamylP_reductase_CS"/>
</dbReference>
<dbReference type="AlphaFoldDB" id="A0A0F3GRT3"/>
<comment type="similarity">
    <text evidence="7">Belongs to the gamma-glutamyl phosphate reductase family.</text>
</comment>
<dbReference type="NCBIfam" id="NF001221">
    <property type="entry name" value="PRK00197.1"/>
    <property type="match status" value="1"/>
</dbReference>
<proteinExistence type="inferred from homology"/>
<dbReference type="InterPro" id="IPR015590">
    <property type="entry name" value="Aldehyde_DH_dom"/>
</dbReference>
<sequence length="418" mass="45204">MDLREYVVGKAVEAREGARQLAKASGQVKKAVLVAMAAAIRGNSAGIISENARDVAAARQKGLSDAMIDRLTLNDKRIEEMAVGLLEVSELKDPVGEVSNLQRRPNDMMVGRMRVPIGVVCIIYESRPNVTADAAGLCLMAGNAVILKGGSEAIHSNMVIVSLLRQVLTAEGLNPGAVTFIDNTQRAAVMELVKLEGLIDLIIPRGGEGLIRSVTENSRIPVLKHYKGVCHVFVDAHADLKMAQDICFNAKVQRPGTCNAMETMLVDSAVAGEFLPPMVERFINASVELLGCPRTVGLTPQVKPLSEQDYYNEYLTLKLNIRIVDTLDEAIGHIATYSSNHTDAIVTDNYQRAMRFLREVDSATVLVNASTRLNDGGQFGLGAEIGISTDKIHARGPMAIEELTCNKFIVLGNGQLRT</sequence>
<evidence type="ECO:0000256" key="1">
    <source>
        <dbReference type="ARBA" id="ARBA00004985"/>
    </source>
</evidence>
<dbReference type="NCBIfam" id="TIGR00407">
    <property type="entry name" value="proA"/>
    <property type="match status" value="1"/>
</dbReference>
<comment type="caution">
    <text evidence="9">The sequence shown here is derived from an EMBL/GenBank/DDBJ whole genome shotgun (WGS) entry which is preliminary data.</text>
</comment>
<keyword evidence="10" id="KW-1185">Reference proteome</keyword>
<dbReference type="PROSITE" id="PS01223">
    <property type="entry name" value="PROA"/>
    <property type="match status" value="1"/>
</dbReference>
<gene>
    <name evidence="7" type="primary">proA</name>
    <name evidence="9" type="ORF">MBAV_003197</name>
</gene>
<dbReference type="Gene3D" id="3.40.309.10">
    <property type="entry name" value="Aldehyde Dehydrogenase, Chain A, domain 2"/>
    <property type="match status" value="1"/>
</dbReference>
<dbReference type="InterPro" id="IPR016162">
    <property type="entry name" value="Ald_DH_N"/>
</dbReference>
<organism evidence="9 10">
    <name type="scientific">Candidatus Magnetobacterium bavaricum</name>
    <dbReference type="NCBI Taxonomy" id="29290"/>
    <lineage>
        <taxon>Bacteria</taxon>
        <taxon>Pseudomonadati</taxon>
        <taxon>Nitrospirota</taxon>
        <taxon>Thermodesulfovibrionia</taxon>
        <taxon>Thermodesulfovibrionales</taxon>
        <taxon>Candidatus Magnetobacteriaceae</taxon>
        <taxon>Candidatus Magnetobacterium</taxon>
    </lineage>
</organism>
<dbReference type="Pfam" id="PF00171">
    <property type="entry name" value="Aldedh"/>
    <property type="match status" value="1"/>
</dbReference>
<dbReference type="Gene3D" id="3.40.605.10">
    <property type="entry name" value="Aldehyde Dehydrogenase, Chain A, domain 1"/>
    <property type="match status" value="1"/>
</dbReference>
<evidence type="ECO:0000256" key="4">
    <source>
        <dbReference type="ARBA" id="ARBA00022857"/>
    </source>
</evidence>
<dbReference type="PANTHER" id="PTHR11063">
    <property type="entry name" value="GLUTAMATE SEMIALDEHYDE DEHYDROGENASE"/>
    <property type="match status" value="1"/>
</dbReference>
<evidence type="ECO:0000256" key="2">
    <source>
        <dbReference type="ARBA" id="ARBA00022605"/>
    </source>
</evidence>
<evidence type="ECO:0000256" key="7">
    <source>
        <dbReference type="HAMAP-Rule" id="MF_00412"/>
    </source>
</evidence>
<protein>
    <recommendedName>
        <fullName evidence="7">Gamma-glutamyl phosphate reductase</fullName>
        <shortName evidence="7">GPR</shortName>
        <ecNumber evidence="7">1.2.1.41</ecNumber>
    </recommendedName>
    <alternativeName>
        <fullName evidence="7">Glutamate-5-semialdehyde dehydrogenase</fullName>
    </alternativeName>
    <alternativeName>
        <fullName evidence="7">Glutamyl-gamma-semialdehyde dehydrogenase</fullName>
        <shortName evidence="7">GSA dehydrogenase</shortName>
    </alternativeName>
</protein>
<feature type="domain" description="Aldehyde dehydrogenase" evidence="8">
    <location>
        <begin position="13"/>
        <end position="287"/>
    </location>
</feature>